<keyword evidence="4" id="KW-0175">Coiled coil</keyword>
<evidence type="ECO:0000256" key="2">
    <source>
        <dbReference type="ARBA" id="ARBA00023015"/>
    </source>
</evidence>
<comment type="similarity">
    <text evidence="1">Belongs to the bHLH protein family.</text>
</comment>
<proteinExistence type="inferred from homology"/>
<reference evidence="7" key="1">
    <citation type="submission" date="2015-04" db="UniProtKB">
        <authorList>
            <consortium name="EnsemblPlants"/>
        </authorList>
    </citation>
    <scope>IDENTIFICATION</scope>
</reference>
<feature type="region of interest" description="Disordered" evidence="5">
    <location>
        <begin position="234"/>
        <end position="259"/>
    </location>
</feature>
<dbReference type="SMART" id="SM00353">
    <property type="entry name" value="HLH"/>
    <property type="match status" value="1"/>
</dbReference>
<dbReference type="PROSITE" id="PS50888">
    <property type="entry name" value="BHLH"/>
    <property type="match status" value="1"/>
</dbReference>
<dbReference type="Proteomes" id="UP000026962">
    <property type="component" value="Chromosome 6"/>
</dbReference>
<protein>
    <recommendedName>
        <fullName evidence="6">BHLH domain-containing protein</fullName>
    </recommendedName>
</protein>
<organism evidence="7">
    <name type="scientific">Oryza punctata</name>
    <name type="common">Red rice</name>
    <dbReference type="NCBI Taxonomy" id="4537"/>
    <lineage>
        <taxon>Eukaryota</taxon>
        <taxon>Viridiplantae</taxon>
        <taxon>Streptophyta</taxon>
        <taxon>Embryophyta</taxon>
        <taxon>Tracheophyta</taxon>
        <taxon>Spermatophyta</taxon>
        <taxon>Magnoliopsida</taxon>
        <taxon>Liliopsida</taxon>
        <taxon>Poales</taxon>
        <taxon>Poaceae</taxon>
        <taxon>BOP clade</taxon>
        <taxon>Oryzoideae</taxon>
        <taxon>Oryzeae</taxon>
        <taxon>Oryzinae</taxon>
        <taxon>Oryza</taxon>
    </lineage>
</organism>
<dbReference type="eggNOG" id="ENOG502QUVA">
    <property type="taxonomic scope" value="Eukaryota"/>
</dbReference>
<dbReference type="Gramene" id="OPUNC06G17210.1">
    <property type="protein sequence ID" value="OPUNC06G17210.1"/>
    <property type="gene ID" value="OPUNC06G17210"/>
</dbReference>
<evidence type="ECO:0000313" key="8">
    <source>
        <dbReference type="Proteomes" id="UP000026962"/>
    </source>
</evidence>
<accession>A0A0E0LCU5</accession>
<dbReference type="InterPro" id="IPR036638">
    <property type="entry name" value="HLH_DNA-bd_sf"/>
</dbReference>
<feature type="region of interest" description="Disordered" evidence="5">
    <location>
        <begin position="193"/>
        <end position="212"/>
    </location>
</feature>
<dbReference type="PANTHER" id="PTHR46665">
    <property type="entry name" value="TRANSCRIPTION FACTOR BHLH041-RELATED-RELATED"/>
    <property type="match status" value="1"/>
</dbReference>
<reference evidence="7" key="2">
    <citation type="submission" date="2018-05" db="EMBL/GenBank/DDBJ databases">
        <title>OpunRS2 (Oryza punctata Reference Sequence Version 2).</title>
        <authorList>
            <person name="Zhang J."/>
            <person name="Kudrna D."/>
            <person name="Lee S."/>
            <person name="Talag J."/>
            <person name="Welchert J."/>
            <person name="Wing R.A."/>
        </authorList>
    </citation>
    <scope>NUCLEOTIDE SEQUENCE [LARGE SCALE GENOMIC DNA]</scope>
</reference>
<dbReference type="InterPro" id="IPR044658">
    <property type="entry name" value="bHLH92/bHLH041-like"/>
</dbReference>
<dbReference type="InterPro" id="IPR055478">
    <property type="entry name" value="DUF7050"/>
</dbReference>
<dbReference type="HOGENOM" id="CLU_024717_1_0_1"/>
<dbReference type="InterPro" id="IPR011598">
    <property type="entry name" value="bHLH_dom"/>
</dbReference>
<evidence type="ECO:0000313" key="7">
    <source>
        <dbReference type="EnsemblPlants" id="OPUNC06G17210.1"/>
    </source>
</evidence>
<dbReference type="OMA" id="FYHETGT"/>
<evidence type="ECO:0000256" key="3">
    <source>
        <dbReference type="ARBA" id="ARBA00023163"/>
    </source>
</evidence>
<dbReference type="EnsemblPlants" id="OPUNC06G17210.1">
    <property type="protein sequence ID" value="OPUNC06G17210.1"/>
    <property type="gene ID" value="OPUNC06G17210"/>
</dbReference>
<dbReference type="Pfam" id="PF00010">
    <property type="entry name" value="HLH"/>
    <property type="match status" value="1"/>
</dbReference>
<keyword evidence="2" id="KW-0805">Transcription regulation</keyword>
<feature type="region of interest" description="Disordered" evidence="5">
    <location>
        <begin position="166"/>
        <end position="187"/>
    </location>
</feature>
<name>A0A0E0LCU5_ORYPU</name>
<evidence type="ECO:0000259" key="6">
    <source>
        <dbReference type="PROSITE" id="PS50888"/>
    </source>
</evidence>
<feature type="domain" description="BHLH" evidence="6">
    <location>
        <begin position="253"/>
        <end position="302"/>
    </location>
</feature>
<dbReference type="Pfam" id="PF23133">
    <property type="entry name" value="DUF7050"/>
    <property type="match status" value="1"/>
</dbReference>
<evidence type="ECO:0000256" key="5">
    <source>
        <dbReference type="SAM" id="MobiDB-lite"/>
    </source>
</evidence>
<dbReference type="SUPFAM" id="SSF47459">
    <property type="entry name" value="HLH, helix-loop-helix DNA-binding domain"/>
    <property type="match status" value="1"/>
</dbReference>
<dbReference type="InterPro" id="IPR055477">
    <property type="entry name" value="DUF7049"/>
</dbReference>
<keyword evidence="3" id="KW-0804">Transcription</keyword>
<dbReference type="Pfam" id="PF23132">
    <property type="entry name" value="DUF7049"/>
    <property type="match status" value="1"/>
</dbReference>
<dbReference type="PANTHER" id="PTHR46665:SF16">
    <property type="entry name" value="OS06G0570900 PROTEIN"/>
    <property type="match status" value="1"/>
</dbReference>
<evidence type="ECO:0000256" key="1">
    <source>
        <dbReference type="ARBA" id="ARBA00005510"/>
    </source>
</evidence>
<dbReference type="AlphaFoldDB" id="A0A0E0LCU5"/>
<dbReference type="Gene3D" id="4.10.280.10">
    <property type="entry name" value="Helix-loop-helix DNA-binding domain"/>
    <property type="match status" value="1"/>
</dbReference>
<dbReference type="GO" id="GO:0046983">
    <property type="term" value="F:protein dimerization activity"/>
    <property type="evidence" value="ECO:0007669"/>
    <property type="project" value="InterPro"/>
</dbReference>
<sequence>MAGGRACRCVPGWAYKEGAACMELTEHELAASASLQVQQQFYHETGTKMAMFMGCESGEIEVGLSIASATAAAAVVSELQQSILEELLQMPPPPSSSSSSLLSLSVGSPEYSSLVRSMATSVGASAAAAEAPSPMHGGLLPPVYGEFPGSDDDAAMAQAMLAVISTSAPPPWRPPRRRAHSSSSPRRATAFKAYNAALSPRARPRPGAPGQRMIKTGISLLSSVYMEMRNQELAAARQRDTHVAPPPPPPPTSSQLHHMISERRRRERINDSFQTLRALLPPDSKKDKAAVLASTTEYMDKLISQVSELEEKNRQLEMHLAMRSGEGTAASGGGGGESSSERVQVDVAIAGSSASASRPDQRREVSIRVAVRAECDVSELVVAVLARLREMGGFAVVSVDARRRSSSSAQASLTLRVTAGDVCDETSLKEAVAKAVDSAVAAPPVAPPPPASP</sequence>
<keyword evidence="8" id="KW-1185">Reference proteome</keyword>
<evidence type="ECO:0000256" key="4">
    <source>
        <dbReference type="SAM" id="Coils"/>
    </source>
</evidence>
<feature type="coiled-coil region" evidence="4">
    <location>
        <begin position="292"/>
        <end position="319"/>
    </location>
</feature>